<evidence type="ECO:0000256" key="3">
    <source>
        <dbReference type="PROSITE-ProRule" id="PRU00023"/>
    </source>
</evidence>
<dbReference type="Gene3D" id="1.25.40.20">
    <property type="entry name" value="Ankyrin repeat-containing domain"/>
    <property type="match status" value="2"/>
</dbReference>
<dbReference type="RefSeq" id="WP_179941521.1">
    <property type="nucleotide sequence ID" value="NZ_JACBYF010000011.1"/>
</dbReference>
<accession>A0ABX2SZD5</accession>
<reference evidence="4 5" key="1">
    <citation type="submission" date="2020-07" db="EMBL/GenBank/DDBJ databases">
        <title>MOT database genomes.</title>
        <authorList>
            <person name="Joseph S."/>
            <person name="Aduse-Opoku J."/>
            <person name="Hashim A."/>
            <person name="Wade W."/>
            <person name="Curtis M."/>
        </authorList>
    </citation>
    <scope>NUCLEOTIDE SEQUENCE [LARGE SCALE GENOMIC DNA]</scope>
    <source>
        <strain evidence="4 5">CIP 106318</strain>
    </source>
</reference>
<dbReference type="SMART" id="SM00248">
    <property type="entry name" value="ANK"/>
    <property type="match status" value="6"/>
</dbReference>
<keyword evidence="2 3" id="KW-0040">ANK repeat</keyword>
<feature type="repeat" description="ANK" evidence="3">
    <location>
        <begin position="150"/>
        <end position="182"/>
    </location>
</feature>
<evidence type="ECO:0000256" key="1">
    <source>
        <dbReference type="ARBA" id="ARBA00022737"/>
    </source>
</evidence>
<sequence length="367" mass="42898">MKKYKIADFGNFTEEQLSPEIIAIYNNDLEVLKTLLGKNINKTISITCDVFKNKFTPLEIALYLNKKEIATYLLTQNASQKCKFYLSPIEIAVRYCDAETVLLFKNYLKNLSEDKKSNLFKQVFWAENDRKTKIGNIEILEDLGISIAQYGGLKLRDLASENDLEMVKLFLEKGADINFNKSDMVFPYESTPVIEAARNNNFEMVKFLVENGADITIKDKYGDRPYSLAIKNNNMEMANYLKDFEPKEFHDLENKKQSLKSYKLPKDLENFLMGDNLTFKINDKYCKFIRFFSYIDTIETKWKGKKVLSIVAEVDNYSIVDIAWYPNKKMIYAIDEEHETFIPLATWEEFYPNMEKYITSYLNGELE</sequence>
<name>A0ABX2SZD5_9BACL</name>
<gene>
    <name evidence="4" type="ORF">HZY85_05955</name>
</gene>
<proteinExistence type="predicted"/>
<keyword evidence="1" id="KW-0677">Repeat</keyword>
<evidence type="ECO:0000313" key="5">
    <source>
        <dbReference type="Proteomes" id="UP000531840"/>
    </source>
</evidence>
<dbReference type="PANTHER" id="PTHR24198:SF165">
    <property type="entry name" value="ANKYRIN REPEAT-CONTAINING PROTEIN-RELATED"/>
    <property type="match status" value="1"/>
</dbReference>
<comment type="caution">
    <text evidence="4">The sequence shown here is derived from an EMBL/GenBank/DDBJ whole genome shotgun (WGS) entry which is preliminary data.</text>
</comment>
<dbReference type="InterPro" id="IPR036770">
    <property type="entry name" value="Ankyrin_rpt-contain_sf"/>
</dbReference>
<dbReference type="InterPro" id="IPR002110">
    <property type="entry name" value="Ankyrin_rpt"/>
</dbReference>
<dbReference type="Proteomes" id="UP000531840">
    <property type="component" value="Unassembled WGS sequence"/>
</dbReference>
<protein>
    <submittedName>
        <fullName evidence="4">Ankyrin repeat domain-containing protein</fullName>
    </submittedName>
</protein>
<dbReference type="Pfam" id="PF12796">
    <property type="entry name" value="Ank_2"/>
    <property type="match status" value="1"/>
</dbReference>
<feature type="repeat" description="ANK" evidence="3">
    <location>
        <begin position="188"/>
        <end position="220"/>
    </location>
</feature>
<dbReference type="EMBL" id="JACBYF010000011">
    <property type="protein sequence ID" value="NYS47736.1"/>
    <property type="molecule type" value="Genomic_DNA"/>
</dbReference>
<dbReference type="PROSITE" id="PS50088">
    <property type="entry name" value="ANK_REPEAT"/>
    <property type="match status" value="2"/>
</dbReference>
<dbReference type="PANTHER" id="PTHR24198">
    <property type="entry name" value="ANKYRIN REPEAT AND PROTEIN KINASE DOMAIN-CONTAINING PROTEIN"/>
    <property type="match status" value="1"/>
</dbReference>
<evidence type="ECO:0000313" key="4">
    <source>
        <dbReference type="EMBL" id="NYS47736.1"/>
    </source>
</evidence>
<dbReference type="SUPFAM" id="SSF48403">
    <property type="entry name" value="Ankyrin repeat"/>
    <property type="match status" value="1"/>
</dbReference>
<organism evidence="4 5">
    <name type="scientific">Gemelliphila palaticanis</name>
    <dbReference type="NCBI Taxonomy" id="81950"/>
    <lineage>
        <taxon>Bacteria</taxon>
        <taxon>Bacillati</taxon>
        <taxon>Bacillota</taxon>
        <taxon>Bacilli</taxon>
        <taxon>Bacillales</taxon>
        <taxon>Gemellaceae</taxon>
        <taxon>Gemelliphila</taxon>
    </lineage>
</organism>
<keyword evidence="5" id="KW-1185">Reference proteome</keyword>
<evidence type="ECO:0000256" key="2">
    <source>
        <dbReference type="ARBA" id="ARBA00023043"/>
    </source>
</evidence>
<dbReference type="PROSITE" id="PS50297">
    <property type="entry name" value="ANK_REP_REGION"/>
    <property type="match status" value="1"/>
</dbReference>